<dbReference type="FunFam" id="3.30.540.10:FF:000003">
    <property type="entry name" value="Inositol-1-monophosphatase"/>
    <property type="match status" value="1"/>
</dbReference>
<dbReference type="Gene3D" id="3.30.540.10">
    <property type="entry name" value="Fructose-1,6-Bisphosphatase, subunit A, domain 1"/>
    <property type="match status" value="1"/>
</dbReference>
<organism evidence="11 12">
    <name type="scientific">Roseivivax jejudonensis</name>
    <dbReference type="NCBI Taxonomy" id="1529041"/>
    <lineage>
        <taxon>Bacteria</taxon>
        <taxon>Pseudomonadati</taxon>
        <taxon>Pseudomonadota</taxon>
        <taxon>Alphaproteobacteria</taxon>
        <taxon>Rhodobacterales</taxon>
        <taxon>Roseobacteraceae</taxon>
        <taxon>Roseivivax</taxon>
    </lineage>
</organism>
<dbReference type="PANTHER" id="PTHR20854">
    <property type="entry name" value="INOSITOL MONOPHOSPHATASE"/>
    <property type="match status" value="1"/>
</dbReference>
<evidence type="ECO:0000256" key="4">
    <source>
        <dbReference type="ARBA" id="ARBA00013106"/>
    </source>
</evidence>
<dbReference type="AlphaFoldDB" id="A0A1X7AAK9"/>
<evidence type="ECO:0000256" key="2">
    <source>
        <dbReference type="ARBA" id="ARBA00001946"/>
    </source>
</evidence>
<dbReference type="InterPro" id="IPR020583">
    <property type="entry name" value="Inositol_monoP_metal-BS"/>
</dbReference>
<dbReference type="PRINTS" id="PR00377">
    <property type="entry name" value="IMPHPHTASES"/>
</dbReference>
<evidence type="ECO:0000256" key="3">
    <source>
        <dbReference type="ARBA" id="ARBA00009759"/>
    </source>
</evidence>
<dbReference type="GO" id="GO:0008934">
    <property type="term" value="F:inositol monophosphate 1-phosphatase activity"/>
    <property type="evidence" value="ECO:0007669"/>
    <property type="project" value="InterPro"/>
</dbReference>
<comment type="cofactor">
    <cofactor evidence="2 9 10">
        <name>Mg(2+)</name>
        <dbReference type="ChEBI" id="CHEBI:18420"/>
    </cofactor>
</comment>
<accession>A0A1X7AAK9</accession>
<name>A0A1X7AAK9_9RHOB</name>
<evidence type="ECO:0000256" key="6">
    <source>
        <dbReference type="ARBA" id="ARBA00022723"/>
    </source>
</evidence>
<keyword evidence="6 9" id="KW-0479">Metal-binding</keyword>
<evidence type="ECO:0000256" key="8">
    <source>
        <dbReference type="ARBA" id="ARBA00022842"/>
    </source>
</evidence>
<evidence type="ECO:0000313" key="11">
    <source>
        <dbReference type="EMBL" id="SLN74146.1"/>
    </source>
</evidence>
<proteinExistence type="inferred from homology"/>
<evidence type="ECO:0000256" key="1">
    <source>
        <dbReference type="ARBA" id="ARBA00001033"/>
    </source>
</evidence>
<dbReference type="PRINTS" id="PR01959">
    <property type="entry name" value="SBIMPHPHTASE"/>
</dbReference>
<evidence type="ECO:0000256" key="5">
    <source>
        <dbReference type="ARBA" id="ARBA00019784"/>
    </source>
</evidence>
<dbReference type="PANTHER" id="PTHR20854:SF4">
    <property type="entry name" value="INOSITOL-1-MONOPHOSPHATASE-RELATED"/>
    <property type="match status" value="1"/>
</dbReference>
<comment type="catalytic activity">
    <reaction evidence="1 10">
        <text>a myo-inositol phosphate + H2O = myo-inositol + phosphate</text>
        <dbReference type="Rhea" id="RHEA:24056"/>
        <dbReference type="ChEBI" id="CHEBI:15377"/>
        <dbReference type="ChEBI" id="CHEBI:17268"/>
        <dbReference type="ChEBI" id="CHEBI:43474"/>
        <dbReference type="ChEBI" id="CHEBI:84139"/>
        <dbReference type="EC" id="3.1.3.25"/>
    </reaction>
</comment>
<dbReference type="InterPro" id="IPR033942">
    <property type="entry name" value="IMPase"/>
</dbReference>
<reference evidence="11 12" key="1">
    <citation type="submission" date="2017-03" db="EMBL/GenBank/DDBJ databases">
        <authorList>
            <person name="Afonso C.L."/>
            <person name="Miller P.J."/>
            <person name="Scott M.A."/>
            <person name="Spackman E."/>
            <person name="Goraichik I."/>
            <person name="Dimitrov K.M."/>
            <person name="Suarez D.L."/>
            <person name="Swayne D.E."/>
        </authorList>
    </citation>
    <scope>NUCLEOTIDE SEQUENCE [LARGE SCALE GENOMIC DNA]</scope>
    <source>
        <strain evidence="11 12">CECT 8625</strain>
    </source>
</reference>
<gene>
    <name evidence="11" type="primary">suhB_4</name>
    <name evidence="11" type="ORF">ROJ8625_04016</name>
</gene>
<dbReference type="PROSITE" id="PS00629">
    <property type="entry name" value="IMP_1"/>
    <property type="match status" value="1"/>
</dbReference>
<evidence type="ECO:0000313" key="12">
    <source>
        <dbReference type="Proteomes" id="UP000193570"/>
    </source>
</evidence>
<feature type="binding site" evidence="9">
    <location>
        <position position="88"/>
    </location>
    <ligand>
        <name>Mg(2+)</name>
        <dbReference type="ChEBI" id="CHEBI:18420"/>
        <label>1</label>
        <note>catalytic</note>
    </ligand>
</feature>
<dbReference type="InterPro" id="IPR022337">
    <property type="entry name" value="Inositol_monophosphatase_SuhB"/>
</dbReference>
<dbReference type="GO" id="GO:0046872">
    <property type="term" value="F:metal ion binding"/>
    <property type="evidence" value="ECO:0007669"/>
    <property type="project" value="UniProtKB-KW"/>
</dbReference>
<dbReference type="Pfam" id="PF00459">
    <property type="entry name" value="Inositol_P"/>
    <property type="match status" value="1"/>
</dbReference>
<evidence type="ECO:0000256" key="10">
    <source>
        <dbReference type="RuleBase" id="RU364068"/>
    </source>
</evidence>
<dbReference type="EC" id="3.1.3.25" evidence="4 10"/>
<dbReference type="RefSeq" id="WP_085793670.1">
    <property type="nucleotide sequence ID" value="NZ_FWFK01000010.1"/>
</dbReference>
<dbReference type="EMBL" id="FWFK01000010">
    <property type="protein sequence ID" value="SLN74146.1"/>
    <property type="molecule type" value="Genomic_DNA"/>
</dbReference>
<feature type="binding site" evidence="9">
    <location>
        <position position="87"/>
    </location>
    <ligand>
        <name>Mg(2+)</name>
        <dbReference type="ChEBI" id="CHEBI:18420"/>
        <label>1</label>
        <note>catalytic</note>
    </ligand>
</feature>
<feature type="binding site" evidence="9">
    <location>
        <position position="85"/>
    </location>
    <ligand>
        <name>Mg(2+)</name>
        <dbReference type="ChEBI" id="CHEBI:18420"/>
        <label>1</label>
        <note>catalytic</note>
    </ligand>
</feature>
<dbReference type="GO" id="GO:0006020">
    <property type="term" value="P:inositol metabolic process"/>
    <property type="evidence" value="ECO:0007669"/>
    <property type="project" value="TreeGrafter"/>
</dbReference>
<dbReference type="InterPro" id="IPR000760">
    <property type="entry name" value="Inositol_monophosphatase-like"/>
</dbReference>
<keyword evidence="7 10" id="KW-0378">Hydrolase</keyword>
<dbReference type="GO" id="GO:0007165">
    <property type="term" value="P:signal transduction"/>
    <property type="evidence" value="ECO:0007669"/>
    <property type="project" value="TreeGrafter"/>
</dbReference>
<comment type="similarity">
    <text evidence="3 10">Belongs to the inositol monophosphatase superfamily.</text>
</comment>
<protein>
    <recommendedName>
        <fullName evidence="5 10">Inositol-1-monophosphatase</fullName>
        <ecNumber evidence="4 10">3.1.3.25</ecNumber>
    </recommendedName>
</protein>
<dbReference type="CDD" id="cd01639">
    <property type="entry name" value="IMPase"/>
    <property type="match status" value="1"/>
</dbReference>
<keyword evidence="12" id="KW-1185">Reference proteome</keyword>
<evidence type="ECO:0000256" key="9">
    <source>
        <dbReference type="PIRSR" id="PIRSR600760-2"/>
    </source>
</evidence>
<dbReference type="Proteomes" id="UP000193570">
    <property type="component" value="Unassembled WGS sequence"/>
</dbReference>
<sequence>MTGEDNDLSLARDAAIEAGEILLGHWQARDRLTVTEKRAGDFASEADLASERHLRARLAAARPDDGWLGEETGAAGTAQRRWIVDPLDGTTNFLRGIPHWAVSVTLEVEGVRTIGVIHDPLRGETFAARAGREAVLNGDPLQPSQTGQLGTALFGTGIPFGTMPHIDDHAADIARLMPACAGVRRMGAAALDLAWLAAGRIDGFWERRLQQWDIAAGLVILRAAGVTVEGWSPDDRPETSGTVIAATPTLFGEFAAILRAA</sequence>
<feature type="binding site" evidence="9">
    <location>
        <position position="213"/>
    </location>
    <ligand>
        <name>Mg(2+)</name>
        <dbReference type="ChEBI" id="CHEBI:18420"/>
        <label>1</label>
        <note>catalytic</note>
    </ligand>
</feature>
<dbReference type="OrthoDB" id="9785695at2"/>
<feature type="binding site" evidence="9">
    <location>
        <position position="70"/>
    </location>
    <ligand>
        <name>Mg(2+)</name>
        <dbReference type="ChEBI" id="CHEBI:18420"/>
        <label>1</label>
        <note>catalytic</note>
    </ligand>
</feature>
<evidence type="ECO:0000256" key="7">
    <source>
        <dbReference type="ARBA" id="ARBA00022801"/>
    </source>
</evidence>
<keyword evidence="8 9" id="KW-0460">Magnesium</keyword>
<dbReference type="SUPFAM" id="SSF56655">
    <property type="entry name" value="Carbohydrate phosphatase"/>
    <property type="match status" value="1"/>
</dbReference>
<dbReference type="Gene3D" id="3.40.190.80">
    <property type="match status" value="1"/>
</dbReference>